<dbReference type="PROSITE" id="PS50801">
    <property type="entry name" value="STAS"/>
    <property type="match status" value="1"/>
</dbReference>
<keyword evidence="1" id="KW-0175">Coiled coil</keyword>
<proteinExistence type="predicted"/>
<dbReference type="STRING" id="54.SAMN02745121_07603"/>
<dbReference type="PROSITE" id="PS00108">
    <property type="entry name" value="PROTEIN_KINASE_ST"/>
    <property type="match status" value="1"/>
</dbReference>
<dbReference type="Gene3D" id="1.10.510.10">
    <property type="entry name" value="Transferase(Phosphotransferase) domain 1"/>
    <property type="match status" value="1"/>
</dbReference>
<name>A0A1I2GX49_9BACT</name>
<dbReference type="CDD" id="cd14014">
    <property type="entry name" value="STKc_PknB_like"/>
    <property type="match status" value="1"/>
</dbReference>
<dbReference type="Gene3D" id="3.30.450.40">
    <property type="match status" value="1"/>
</dbReference>
<dbReference type="EMBL" id="FOMX01000036">
    <property type="protein sequence ID" value="SFF22514.1"/>
    <property type="molecule type" value="Genomic_DNA"/>
</dbReference>
<evidence type="ECO:0000313" key="5">
    <source>
        <dbReference type="Proteomes" id="UP000199400"/>
    </source>
</evidence>
<dbReference type="InterPro" id="IPR011009">
    <property type="entry name" value="Kinase-like_dom_sf"/>
</dbReference>
<dbReference type="InterPro" id="IPR036513">
    <property type="entry name" value="STAS_dom_sf"/>
</dbReference>
<dbReference type="Pfam" id="PF01740">
    <property type="entry name" value="STAS"/>
    <property type="match status" value="1"/>
</dbReference>
<dbReference type="CDD" id="cd07041">
    <property type="entry name" value="STAS_RsbR_RsbS_like"/>
    <property type="match status" value="1"/>
</dbReference>
<dbReference type="RefSeq" id="WP_177326039.1">
    <property type="nucleotide sequence ID" value="NZ_FOMX01000036.1"/>
</dbReference>
<dbReference type="Gene3D" id="3.40.50.300">
    <property type="entry name" value="P-loop containing nucleotide triphosphate hydrolases"/>
    <property type="match status" value="1"/>
</dbReference>
<dbReference type="Pfam" id="PF01590">
    <property type="entry name" value="GAF"/>
    <property type="match status" value="1"/>
</dbReference>
<dbReference type="SMART" id="SM00065">
    <property type="entry name" value="GAF"/>
    <property type="match status" value="1"/>
</dbReference>
<dbReference type="Pfam" id="PF13191">
    <property type="entry name" value="AAA_16"/>
    <property type="match status" value="1"/>
</dbReference>
<dbReference type="InterPro" id="IPR002645">
    <property type="entry name" value="STAS_dom"/>
</dbReference>
<dbReference type="PANTHER" id="PTHR43642">
    <property type="entry name" value="HYBRID SIGNAL TRANSDUCTION HISTIDINE KINASE G"/>
    <property type="match status" value="1"/>
</dbReference>
<gene>
    <name evidence="4" type="ORF">SAMN02745121_07603</name>
</gene>
<evidence type="ECO:0000259" key="2">
    <source>
        <dbReference type="PROSITE" id="PS50011"/>
    </source>
</evidence>
<protein>
    <submittedName>
        <fullName evidence="4">Predicted ATPase</fullName>
    </submittedName>
</protein>
<dbReference type="SUPFAM" id="SSF52091">
    <property type="entry name" value="SpoIIaa-like"/>
    <property type="match status" value="1"/>
</dbReference>
<organism evidence="4 5">
    <name type="scientific">Nannocystis exedens</name>
    <dbReference type="NCBI Taxonomy" id="54"/>
    <lineage>
        <taxon>Bacteria</taxon>
        <taxon>Pseudomonadati</taxon>
        <taxon>Myxococcota</taxon>
        <taxon>Polyangia</taxon>
        <taxon>Nannocystales</taxon>
        <taxon>Nannocystaceae</taxon>
        <taxon>Nannocystis</taxon>
    </lineage>
</organism>
<feature type="domain" description="STAS" evidence="3">
    <location>
        <begin position="1560"/>
        <end position="1675"/>
    </location>
</feature>
<dbReference type="SUPFAM" id="SSF55781">
    <property type="entry name" value="GAF domain-like"/>
    <property type="match status" value="1"/>
</dbReference>
<dbReference type="InterPro" id="IPR041664">
    <property type="entry name" value="AAA_16"/>
</dbReference>
<reference evidence="5" key="1">
    <citation type="submission" date="2016-10" db="EMBL/GenBank/DDBJ databases">
        <authorList>
            <person name="Varghese N."/>
            <person name="Submissions S."/>
        </authorList>
    </citation>
    <scope>NUCLEOTIDE SEQUENCE [LARGE SCALE GENOMIC DNA]</scope>
    <source>
        <strain evidence="5">ATCC 25963</strain>
    </source>
</reference>
<evidence type="ECO:0000256" key="1">
    <source>
        <dbReference type="SAM" id="Coils"/>
    </source>
</evidence>
<evidence type="ECO:0000313" key="4">
    <source>
        <dbReference type="EMBL" id="SFF22514.1"/>
    </source>
</evidence>
<dbReference type="SUPFAM" id="SSF56112">
    <property type="entry name" value="Protein kinase-like (PK-like)"/>
    <property type="match status" value="1"/>
</dbReference>
<dbReference type="Proteomes" id="UP000199400">
    <property type="component" value="Unassembled WGS sequence"/>
</dbReference>
<feature type="coiled-coil region" evidence="1">
    <location>
        <begin position="1467"/>
        <end position="1554"/>
    </location>
</feature>
<dbReference type="GO" id="GO:0004672">
    <property type="term" value="F:protein kinase activity"/>
    <property type="evidence" value="ECO:0007669"/>
    <property type="project" value="InterPro"/>
</dbReference>
<evidence type="ECO:0000259" key="3">
    <source>
        <dbReference type="PROSITE" id="PS50801"/>
    </source>
</evidence>
<dbReference type="InterPro" id="IPR003018">
    <property type="entry name" value="GAF"/>
</dbReference>
<dbReference type="Pfam" id="PF00069">
    <property type="entry name" value="Pkinase"/>
    <property type="match status" value="1"/>
</dbReference>
<dbReference type="Gene3D" id="3.30.750.24">
    <property type="entry name" value="STAS domain"/>
    <property type="match status" value="1"/>
</dbReference>
<accession>A0A1I2GX49</accession>
<dbReference type="PROSITE" id="PS50011">
    <property type="entry name" value="PROTEIN_KINASE_DOM"/>
    <property type="match status" value="1"/>
</dbReference>
<dbReference type="InterPro" id="IPR008271">
    <property type="entry name" value="Ser/Thr_kinase_AS"/>
</dbReference>
<dbReference type="InterPro" id="IPR029016">
    <property type="entry name" value="GAF-like_dom_sf"/>
</dbReference>
<dbReference type="SUPFAM" id="SSF52540">
    <property type="entry name" value="P-loop containing nucleoside triphosphate hydrolases"/>
    <property type="match status" value="1"/>
</dbReference>
<dbReference type="InterPro" id="IPR027417">
    <property type="entry name" value="P-loop_NTPase"/>
</dbReference>
<dbReference type="SMART" id="SM00220">
    <property type="entry name" value="S_TKc"/>
    <property type="match status" value="1"/>
</dbReference>
<dbReference type="PANTHER" id="PTHR43642:SF1">
    <property type="entry name" value="HYBRID SIGNAL TRANSDUCTION HISTIDINE KINASE G"/>
    <property type="match status" value="1"/>
</dbReference>
<keyword evidence="5" id="KW-1185">Reference proteome</keyword>
<dbReference type="GO" id="GO:0005524">
    <property type="term" value="F:ATP binding"/>
    <property type="evidence" value="ECO:0007669"/>
    <property type="project" value="InterPro"/>
</dbReference>
<feature type="domain" description="Protein kinase" evidence="2">
    <location>
        <begin position="7"/>
        <end position="283"/>
    </location>
</feature>
<dbReference type="InterPro" id="IPR053159">
    <property type="entry name" value="Hybrid_Histidine_Kinase"/>
</dbReference>
<dbReference type="InterPro" id="IPR000719">
    <property type="entry name" value="Prot_kinase_dom"/>
</dbReference>
<sequence>MAGQAAYTLTEKLHEGAGVVIHRAIRARDGARVVLKIGKGGALAPAVQGALRHEFAVLRSIDLPGVIKAHALEAIGDELALVLADCGGRSLDVLFQAGALDLATVLAIGVEVAGTLDLLHRYPLLHRDIKPHNIVYDPATRRVTLIDFSLAVTAGEEPQRAATVERTAGTLAYMSPEQTGRMNRPIDARSDLYSLGVTLYELLTGALPFEVVDAMELVHSQLARVPVAPAVRFSGVPQVVSDIVMKLLAKAAEDRYQSAAGLKADLQRCAAELAARGAIEPFALGHADRPSTPRIPPRLYGRQREMDALLEAFVQVADGGAMLLLVRGYSGGGKSALVHTLAAPVARGGGFFVEAKCDQYDRGVPYAPIAQVFRELCRTLLAARPEALEAWQRALSAALGSSGKLLTDLIPELELIVGPQPEVPRLGPAESQNRFNLVFTALLRTFAAADHPLVLFFDDLQWIDPASLRLLQEMLFDAECGYLLVLGAYRDHEVGAGHPLPVALAELRAAGVELGEFHLGPLELGDVEELLADTLVMPRPQVAALARIVADKTHCNPFFIGQFLLMLAEERLLRWDAAGCRWVWDDAEVAACDVTDNVVELVTGKIRRLGPAAQRLLQLAACVGYRFAWRTLAAIADEPDAGAALGELVREGLVVPLAGGAESEEQLRFLHDRVQQAADSLLTPAARTAAHLRIGRLLRDRHAAGVPDEALFEVVGHLDAALAQIAGEEREALARLNLRAGRRARAAAAYHAARQYFQAGCECLPADAWSHDYALTFALRVELAESTHLCGAFAEADALFAEALAHARSRGERAQVYNLRVLLYAAMGDFEGVVAAAAAALAMYDVVLPADGPALQAAIAAGFAAAQANLGERQIAALLDAPPVRDPDVATVMQLLASMSGPVFVGKPSLFPWVVLHMVNLSLRHGEVAGSDYAYSVYGLMLAGVAGELGKAYEFGELGVKLNERTGDVHTRCMVHFLFGTSIVFYRQPYAAGEGYRDSARRGALEVGNFAYVSFYCLQSAAQALLADADIRGAAARFDDLTGLLRKTRDAASTAVVEFMRRIAVNLTGAAPTIALSGDGFDEDAFVGHMPQGGLVPWLYAIGKLRLAYLYGDYAEAQAFAARARALQASGAGMGHNYATEQSLYAGLTAAAQFDEADATERPALAQELAESRATLQGWSTSNPAQFLPIQLLLDAEAARLAGRDAEAAGGYEQAIAEAQARGFTLHAALTSECAGRWYLRRGRRSLATAYLQDAQAGFMRWGATAKANQLSAAYDELFAPAPTRAPHASGRTTTTTRVLNGSSLDVEGLLRAAQAVAGELVLDRLLDRLMRIVMLRAGAQRGFLLVPQDESWAIAAEMRTAPDEVHVGHERPMTEDAALATSVVRFVGRSREGLVLADASAEPRFSRDPYVARHQPKSVLCLPLLHQGRLSGVLYVENNAARDAFVAERVELLQLLSAQAAAAIENARLYASVQQAHEQLTRANERLELQVEARTRDLQAAIDQLQAVNADLARQGEALREAHAQTQREIGERERAERERAAAQAEILRVQEERLADMAAPLLPITETIVVMPLIGLMDEARASQVLATALEGSVRTRAQVVILDITGVRQLDASAAAILVRAAAALRLVGAQAILTGVRAETAQLLVRDQAPLDGLITLGTLQSGMAHALAQTRSGTRTRRDDAPSR</sequence>